<gene>
    <name evidence="1" type="ORF">P3S46_13605</name>
</gene>
<name>A0AAW6NR31_ENTCL</name>
<reference evidence="1" key="1">
    <citation type="submission" date="2023-03" db="EMBL/GenBank/DDBJ databases">
        <title>A Study on Prevalence and Characterization of Enterobacter cloacae strains in China.</title>
        <authorList>
            <person name="Zheng Z."/>
        </authorList>
    </citation>
    <scope>NUCLEOTIDE SEQUENCE</scope>
    <source>
        <strain evidence="1">EC77</strain>
    </source>
</reference>
<proteinExistence type="predicted"/>
<evidence type="ECO:0000313" key="2">
    <source>
        <dbReference type="Proteomes" id="UP001215180"/>
    </source>
</evidence>
<sequence>MSKENAARQHVTVRLAPELVRQVEREQTKLERRTGIRPSRSQVLEKFLNIGLNGK</sequence>
<evidence type="ECO:0008006" key="3">
    <source>
        <dbReference type="Google" id="ProtNLM"/>
    </source>
</evidence>
<protein>
    <recommendedName>
        <fullName evidence="3">Ribbon-helix-helix protein, CopG family</fullName>
    </recommendedName>
</protein>
<dbReference type="Proteomes" id="UP001215180">
    <property type="component" value="Unassembled WGS sequence"/>
</dbReference>
<evidence type="ECO:0000313" key="1">
    <source>
        <dbReference type="EMBL" id="MDF3638244.1"/>
    </source>
</evidence>
<accession>A0AAW6NR31</accession>
<comment type="caution">
    <text evidence="1">The sequence shown here is derived from an EMBL/GenBank/DDBJ whole genome shotgun (WGS) entry which is preliminary data.</text>
</comment>
<dbReference type="AlphaFoldDB" id="A0AAW6NR31"/>
<dbReference type="EMBL" id="JARJGR010000846">
    <property type="protein sequence ID" value="MDF3638244.1"/>
    <property type="molecule type" value="Genomic_DNA"/>
</dbReference>
<dbReference type="RefSeq" id="WP_164883211.1">
    <property type="nucleotide sequence ID" value="NZ_JAMRKB010000010.1"/>
</dbReference>
<organism evidence="1 2">
    <name type="scientific">Enterobacter cloacae</name>
    <dbReference type="NCBI Taxonomy" id="550"/>
    <lineage>
        <taxon>Bacteria</taxon>
        <taxon>Pseudomonadati</taxon>
        <taxon>Pseudomonadota</taxon>
        <taxon>Gammaproteobacteria</taxon>
        <taxon>Enterobacterales</taxon>
        <taxon>Enterobacteriaceae</taxon>
        <taxon>Enterobacter</taxon>
        <taxon>Enterobacter cloacae complex</taxon>
    </lineage>
</organism>